<proteinExistence type="predicted"/>
<dbReference type="CDD" id="cd02227">
    <property type="entry name" value="cupin_TM1112-like"/>
    <property type="match status" value="1"/>
</dbReference>
<dbReference type="AlphaFoldDB" id="A0A0A0BDV0"/>
<reference evidence="2 3" key="1">
    <citation type="submission" date="2014-09" db="EMBL/GenBank/DDBJ databases">
        <authorList>
            <person name="Grob C."/>
            <person name="Taubert M."/>
            <person name="Howat A.M."/>
            <person name="Burns O.J."/>
            <person name="Dixon J.L."/>
            <person name="Chen Y."/>
            <person name="Murrell J.C."/>
        </authorList>
    </citation>
    <scope>NUCLEOTIDE SEQUENCE [LARGE SCALE GENOMIC DNA]</scope>
    <source>
        <strain evidence="2">L4</strain>
    </source>
</reference>
<feature type="domain" description="(S)-ureidoglycine aminohydrolase cupin" evidence="1">
    <location>
        <begin position="42"/>
        <end position="113"/>
    </location>
</feature>
<dbReference type="PANTHER" id="PTHR40943:SF1">
    <property type="entry name" value="CYTOPLASMIC PROTEIN"/>
    <property type="match status" value="1"/>
</dbReference>
<protein>
    <submittedName>
        <fullName evidence="2">Putative enzyme of the cupin superfamily</fullName>
    </submittedName>
</protein>
<dbReference type="STRING" id="392484.LP43_1932"/>
<dbReference type="Proteomes" id="UP000029999">
    <property type="component" value="Unassembled WGS sequence"/>
</dbReference>
<dbReference type="InterPro" id="IPR014710">
    <property type="entry name" value="RmlC-like_jellyroll"/>
</dbReference>
<dbReference type="EMBL" id="JRQD01000004">
    <property type="protein sequence ID" value="KGM06708.1"/>
    <property type="molecule type" value="Genomic_DNA"/>
</dbReference>
<dbReference type="RefSeq" id="WP_008291871.1">
    <property type="nucleotide sequence ID" value="NZ_JRQD01000004.1"/>
</dbReference>
<comment type="caution">
    <text evidence="2">The sequence shown here is derived from an EMBL/GenBank/DDBJ whole genome shotgun (WGS) entry which is preliminary data.</text>
</comment>
<dbReference type="Pfam" id="PF05899">
    <property type="entry name" value="Cupin_3"/>
    <property type="match status" value="1"/>
</dbReference>
<dbReference type="PANTHER" id="PTHR40943">
    <property type="entry name" value="CYTOPLASMIC PROTEIN-RELATED"/>
    <property type="match status" value="1"/>
</dbReference>
<name>A0A0A0BDV0_9GAMM</name>
<dbReference type="SUPFAM" id="SSF51182">
    <property type="entry name" value="RmlC-like cupins"/>
    <property type="match status" value="1"/>
</dbReference>
<dbReference type="Gene3D" id="2.60.120.10">
    <property type="entry name" value="Jelly Rolls"/>
    <property type="match status" value="1"/>
</dbReference>
<sequence>MKTISFGKFDTKNTTPITDDLAGWVPVAGSPSMTTWLEHVPEDGKFLTGFWEATPGTYQVTYNADEMVHIFEGKATLTDENGESKTYVAGDSFLVEAGFKGQWKTEETIRKIFAIRMGQDVASPFGE</sequence>
<gene>
    <name evidence="2" type="ORF">LP43_1932</name>
</gene>
<evidence type="ECO:0000259" key="1">
    <source>
        <dbReference type="Pfam" id="PF05899"/>
    </source>
</evidence>
<accession>A0A0A0BDV0</accession>
<organism evidence="2 3">
    <name type="scientific">Methylophaga thiooxydans</name>
    <dbReference type="NCBI Taxonomy" id="392484"/>
    <lineage>
        <taxon>Bacteria</taxon>
        <taxon>Pseudomonadati</taxon>
        <taxon>Pseudomonadota</taxon>
        <taxon>Gammaproteobacteria</taxon>
        <taxon>Thiotrichales</taxon>
        <taxon>Piscirickettsiaceae</taxon>
        <taxon>Methylophaga</taxon>
    </lineage>
</organism>
<dbReference type="InterPro" id="IPR011051">
    <property type="entry name" value="RmlC_Cupin_sf"/>
</dbReference>
<evidence type="ECO:0000313" key="3">
    <source>
        <dbReference type="Proteomes" id="UP000029999"/>
    </source>
</evidence>
<evidence type="ECO:0000313" key="2">
    <source>
        <dbReference type="EMBL" id="KGM06708.1"/>
    </source>
</evidence>
<dbReference type="InterPro" id="IPR008579">
    <property type="entry name" value="UGlyAH_Cupin_dom"/>
</dbReference>